<dbReference type="PANTHER" id="PTHR30461">
    <property type="entry name" value="DNA-INVERTASE FROM LAMBDOID PROPHAGE"/>
    <property type="match status" value="1"/>
</dbReference>
<dbReference type="SUPFAM" id="SSF109709">
    <property type="entry name" value="KorB DNA-binding domain-like"/>
    <property type="match status" value="1"/>
</dbReference>
<gene>
    <name evidence="4" type="ORF">GCM10011617_23600</name>
</gene>
<comment type="caution">
    <text evidence="4">The sequence shown here is derived from an EMBL/GenBank/DDBJ whole genome shotgun (WGS) entry which is preliminary data.</text>
</comment>
<dbReference type="PANTHER" id="PTHR30461:SF23">
    <property type="entry name" value="DNA RECOMBINASE-RELATED"/>
    <property type="match status" value="1"/>
</dbReference>
<dbReference type="GO" id="GO:0003677">
    <property type="term" value="F:DNA binding"/>
    <property type="evidence" value="ECO:0007669"/>
    <property type="project" value="InterPro"/>
</dbReference>
<sequence length="557" mass="62116">MQRYDDGGHSGSGLERPALAALMQDIEAGEIDTVVVYKIDRLTRSLLDFVRLIEIFDRRSIGLVSVSQAFDTTDSMGRMILNVLLTFSQFERELIAERVRDSIRTRKRHGRIHGGLAPFGYEYRDGELEVVEAEAEIVRFIYAAFLRHGTYTAAMTAVREAGFCSSLKTARNGTLRGGRPMSAGSVYNILRYPIYVGEIRGHDRTWPGRHAPIIERATWDAACALAAKRTRKGPSALGTDHFLAGILWDDLGRHMLLDVNWVDGQPYHFYVSSNAQWSQAEYRRAYRSRADRLDAVALAALGAFLTDRSRLRAALRTHGLFGAELDRLAEYGGAAACRLANAPPSQVEALIAALLIRIEVAPEALTMEVRPIELRRFLEWDGQGTFVGRQADWSTSNARYAIEVPVSVIAAERWPSFTLRPRDPTAECKPDKQLKILLRNARAAQALFDAHRDLDLVGLAQRFGRSPGYFSRLIRLNYLAPDIVAAIADGTQPPGLNRKTLASAHIPLDWTVQRRMFGFPEPSRPVTPRNLFGRGMWPSRAEDDAGGGEKDLTADIL</sequence>
<dbReference type="Proteomes" id="UP000634139">
    <property type="component" value="Unassembled WGS sequence"/>
</dbReference>
<name>A0A918RKU1_9SPHN</name>
<dbReference type="CDD" id="cd03768">
    <property type="entry name" value="SR_ResInv"/>
    <property type="match status" value="1"/>
</dbReference>
<dbReference type="InterPro" id="IPR011109">
    <property type="entry name" value="DNA_bind_recombinase_dom"/>
</dbReference>
<dbReference type="Gene3D" id="3.90.1750.20">
    <property type="entry name" value="Putative Large Serine Recombinase, Chain B, Domain 2"/>
    <property type="match status" value="1"/>
</dbReference>
<protein>
    <recommendedName>
        <fullName evidence="6">Recombinase family protein</fullName>
    </recommendedName>
</protein>
<reference evidence="4" key="2">
    <citation type="submission" date="2020-09" db="EMBL/GenBank/DDBJ databases">
        <authorList>
            <person name="Sun Q."/>
            <person name="Kim S."/>
        </authorList>
    </citation>
    <scope>NUCLEOTIDE SEQUENCE</scope>
    <source>
        <strain evidence="4">KCTC 32422</strain>
    </source>
</reference>
<dbReference type="InterPro" id="IPR036162">
    <property type="entry name" value="Resolvase-like_N_sf"/>
</dbReference>
<reference evidence="4" key="1">
    <citation type="journal article" date="2014" name="Int. J. Syst. Evol. Microbiol.">
        <title>Complete genome sequence of Corynebacterium casei LMG S-19264T (=DSM 44701T), isolated from a smear-ripened cheese.</title>
        <authorList>
            <consortium name="US DOE Joint Genome Institute (JGI-PGF)"/>
            <person name="Walter F."/>
            <person name="Albersmeier A."/>
            <person name="Kalinowski J."/>
            <person name="Ruckert C."/>
        </authorList>
    </citation>
    <scope>NUCLEOTIDE SEQUENCE</scope>
    <source>
        <strain evidence="4">KCTC 32422</strain>
    </source>
</reference>
<dbReference type="EMBL" id="BMZD01000005">
    <property type="protein sequence ID" value="GHA02040.1"/>
    <property type="molecule type" value="Genomic_DNA"/>
</dbReference>
<evidence type="ECO:0000313" key="5">
    <source>
        <dbReference type="Proteomes" id="UP000634139"/>
    </source>
</evidence>
<evidence type="ECO:0000259" key="3">
    <source>
        <dbReference type="PROSITE" id="PS51737"/>
    </source>
</evidence>
<dbReference type="Pfam" id="PF07508">
    <property type="entry name" value="Recombinase"/>
    <property type="match status" value="1"/>
</dbReference>
<feature type="region of interest" description="Disordered" evidence="1">
    <location>
        <begin position="530"/>
        <end position="557"/>
    </location>
</feature>
<dbReference type="AlphaFoldDB" id="A0A918RKU1"/>
<dbReference type="Pfam" id="PF00239">
    <property type="entry name" value="Resolvase"/>
    <property type="match status" value="1"/>
</dbReference>
<dbReference type="PROSITE" id="PS51737">
    <property type="entry name" value="RECOMBINASE_DNA_BIND"/>
    <property type="match status" value="1"/>
</dbReference>
<evidence type="ECO:0000256" key="1">
    <source>
        <dbReference type="SAM" id="MobiDB-lite"/>
    </source>
</evidence>
<evidence type="ECO:0008006" key="6">
    <source>
        <dbReference type="Google" id="ProtNLM"/>
    </source>
</evidence>
<feature type="domain" description="Resolvase/invertase-type recombinase catalytic" evidence="2">
    <location>
        <begin position="1"/>
        <end position="110"/>
    </location>
</feature>
<evidence type="ECO:0000259" key="2">
    <source>
        <dbReference type="PROSITE" id="PS51736"/>
    </source>
</evidence>
<dbReference type="InterPro" id="IPR050639">
    <property type="entry name" value="SSR_resolvase"/>
</dbReference>
<feature type="compositionally biased region" description="Basic and acidic residues" evidence="1">
    <location>
        <begin position="540"/>
        <end position="557"/>
    </location>
</feature>
<accession>A0A918RKU1</accession>
<dbReference type="PROSITE" id="PS51736">
    <property type="entry name" value="RECOMBINASES_3"/>
    <property type="match status" value="1"/>
</dbReference>
<dbReference type="InterPro" id="IPR038109">
    <property type="entry name" value="DNA_bind_recomb_sf"/>
</dbReference>
<feature type="domain" description="Recombinase" evidence="3">
    <location>
        <begin position="118"/>
        <end position="232"/>
    </location>
</feature>
<dbReference type="SUPFAM" id="SSF53041">
    <property type="entry name" value="Resolvase-like"/>
    <property type="match status" value="1"/>
</dbReference>
<dbReference type="GO" id="GO:0000150">
    <property type="term" value="F:DNA strand exchange activity"/>
    <property type="evidence" value="ECO:0007669"/>
    <property type="project" value="InterPro"/>
</dbReference>
<dbReference type="InterPro" id="IPR006119">
    <property type="entry name" value="Resolv_N"/>
</dbReference>
<organism evidence="4 5">
    <name type="scientific">Novosphingobium arvoryzae</name>
    <dbReference type="NCBI Taxonomy" id="1256514"/>
    <lineage>
        <taxon>Bacteria</taxon>
        <taxon>Pseudomonadati</taxon>
        <taxon>Pseudomonadota</taxon>
        <taxon>Alphaproteobacteria</taxon>
        <taxon>Sphingomonadales</taxon>
        <taxon>Sphingomonadaceae</taxon>
        <taxon>Novosphingobium</taxon>
    </lineage>
</organism>
<dbReference type="SMART" id="SM00857">
    <property type="entry name" value="Resolvase"/>
    <property type="match status" value="1"/>
</dbReference>
<keyword evidence="5" id="KW-1185">Reference proteome</keyword>
<evidence type="ECO:0000313" key="4">
    <source>
        <dbReference type="EMBL" id="GHA02040.1"/>
    </source>
</evidence>
<proteinExistence type="predicted"/>
<dbReference type="Gene3D" id="3.40.50.1390">
    <property type="entry name" value="Resolvase, N-terminal catalytic domain"/>
    <property type="match status" value="1"/>
</dbReference>